<keyword evidence="1" id="KW-1133">Transmembrane helix</keyword>
<accession>D9QGP2</accession>
<dbReference type="InParanoid" id="D9QGP2"/>
<dbReference type="AlphaFoldDB" id="D9QGP2"/>
<name>D9QGP2_BRESC</name>
<dbReference type="Proteomes" id="UP000002696">
    <property type="component" value="Chromosome"/>
</dbReference>
<feature type="transmembrane region" description="Helical" evidence="1">
    <location>
        <begin position="92"/>
        <end position="111"/>
    </location>
</feature>
<evidence type="ECO:0000313" key="2">
    <source>
        <dbReference type="EMBL" id="ADL00858.1"/>
    </source>
</evidence>
<evidence type="ECO:0000256" key="1">
    <source>
        <dbReference type="SAM" id="Phobius"/>
    </source>
</evidence>
<keyword evidence="3" id="KW-1185">Reference proteome</keyword>
<evidence type="ECO:0008006" key="4">
    <source>
        <dbReference type="Google" id="ProtNLM"/>
    </source>
</evidence>
<dbReference type="eggNOG" id="ENOG50336M6">
    <property type="taxonomic scope" value="Bacteria"/>
</dbReference>
<keyword evidence="1" id="KW-0472">Membrane</keyword>
<dbReference type="STRING" id="633149.Bresu_1547"/>
<sequence>MVSIMSDTRSGRTPWHYWVVGVIGLLWNSYGPFDYTMTQTGGDAYLRGVGMTDPQIAYLHAMPVWMTGVWAIGVWAGLLGAILLLARRRLAFPVFVASLAAFLISLVYSYGLSNGAAVMGDTALIMNGVILAGCLFLVWYSRMMAARGFLR</sequence>
<organism evidence="2 3">
    <name type="scientific">Brevundimonas subvibrioides (strain ATCC 15264 / DSM 4735 / LMG 14903 / NBRC 16000 / CB 81)</name>
    <name type="common">Caulobacter subvibrioides</name>
    <dbReference type="NCBI Taxonomy" id="633149"/>
    <lineage>
        <taxon>Bacteria</taxon>
        <taxon>Pseudomonadati</taxon>
        <taxon>Pseudomonadota</taxon>
        <taxon>Alphaproteobacteria</taxon>
        <taxon>Caulobacterales</taxon>
        <taxon>Caulobacteraceae</taxon>
        <taxon>Brevundimonas</taxon>
    </lineage>
</organism>
<dbReference type="EMBL" id="CP002102">
    <property type="protein sequence ID" value="ADL00858.1"/>
    <property type="molecule type" value="Genomic_DNA"/>
</dbReference>
<dbReference type="HOGENOM" id="CLU_127076_0_0_5"/>
<feature type="transmembrane region" description="Helical" evidence="1">
    <location>
        <begin position="123"/>
        <end position="141"/>
    </location>
</feature>
<protein>
    <recommendedName>
        <fullName evidence="4">Sugar transporter</fullName>
    </recommendedName>
</protein>
<reference evidence="3" key="1">
    <citation type="journal article" date="2011" name="J. Bacteriol.">
        <title>Genome sequences of eight morphologically diverse alphaproteobacteria.</title>
        <authorList>
            <consortium name="US DOE Joint Genome Institute"/>
            <person name="Brown P.J."/>
            <person name="Kysela D.T."/>
            <person name="Buechlein A."/>
            <person name="Hemmerich C."/>
            <person name="Brun Y.V."/>
        </authorList>
    </citation>
    <scope>NUCLEOTIDE SEQUENCE [LARGE SCALE GENOMIC DNA]</scope>
    <source>
        <strain evidence="3">ATCC 15264 / DSM 4735 / LMG 14903 / NBRC 16000 / CB 81</strain>
    </source>
</reference>
<dbReference type="BioCyc" id="BSUB633149:G1GM8-1535-MONOMER"/>
<evidence type="ECO:0000313" key="3">
    <source>
        <dbReference type="Proteomes" id="UP000002696"/>
    </source>
</evidence>
<feature type="transmembrane region" description="Helical" evidence="1">
    <location>
        <begin position="15"/>
        <end position="33"/>
    </location>
</feature>
<dbReference type="KEGG" id="bsb:Bresu_1547"/>
<feature type="transmembrane region" description="Helical" evidence="1">
    <location>
        <begin position="64"/>
        <end position="85"/>
    </location>
</feature>
<proteinExistence type="predicted"/>
<keyword evidence="1" id="KW-0812">Transmembrane</keyword>
<gene>
    <name evidence="2" type="ordered locus">Bresu_1547</name>
</gene>
<dbReference type="RefSeq" id="WP_013268960.1">
    <property type="nucleotide sequence ID" value="NC_014375.1"/>
</dbReference>